<protein>
    <submittedName>
        <fullName evidence="3">Enoyl-CoA hydratase</fullName>
    </submittedName>
</protein>
<dbReference type="Proteomes" id="UP000286931">
    <property type="component" value="Unassembled WGS sequence"/>
</dbReference>
<dbReference type="Gene3D" id="3.90.226.10">
    <property type="entry name" value="2-enoyl-CoA Hydratase, Chain A, domain 1"/>
    <property type="match status" value="1"/>
</dbReference>
<organism evidence="3 4">
    <name type="scientific">Embleya hyalina</name>
    <dbReference type="NCBI Taxonomy" id="516124"/>
    <lineage>
        <taxon>Bacteria</taxon>
        <taxon>Bacillati</taxon>
        <taxon>Actinomycetota</taxon>
        <taxon>Actinomycetes</taxon>
        <taxon>Kitasatosporales</taxon>
        <taxon>Streptomycetaceae</taxon>
        <taxon>Embleya</taxon>
    </lineage>
</organism>
<dbReference type="InterPro" id="IPR014748">
    <property type="entry name" value="Enoyl-CoA_hydra_C"/>
</dbReference>
<evidence type="ECO:0000313" key="4">
    <source>
        <dbReference type="Proteomes" id="UP000286931"/>
    </source>
</evidence>
<dbReference type="PANTHER" id="PTHR11941:SF127">
    <property type="entry name" value="ENOYL-COA HYDRATASE ECHA18 (ENOYL HYDRASE) (UNSATURATED ACYL-COA HYDRATASE) (CROTONASE)-RELATED"/>
    <property type="match status" value="1"/>
</dbReference>
<dbReference type="GO" id="GO:0016829">
    <property type="term" value="F:lyase activity"/>
    <property type="evidence" value="ECO:0007669"/>
    <property type="project" value="UniProtKB-KW"/>
</dbReference>
<dbReference type="GO" id="GO:0006635">
    <property type="term" value="P:fatty acid beta-oxidation"/>
    <property type="evidence" value="ECO:0007669"/>
    <property type="project" value="TreeGrafter"/>
</dbReference>
<keyword evidence="4" id="KW-1185">Reference proteome</keyword>
<dbReference type="PANTHER" id="PTHR11941">
    <property type="entry name" value="ENOYL-COA HYDRATASE-RELATED"/>
    <property type="match status" value="1"/>
</dbReference>
<comment type="similarity">
    <text evidence="1">Belongs to the enoyl-CoA hydratase/isomerase family.</text>
</comment>
<dbReference type="CDD" id="cd06558">
    <property type="entry name" value="crotonase-like"/>
    <property type="match status" value="1"/>
</dbReference>
<dbReference type="EMBL" id="BIFH01000017">
    <property type="protein sequence ID" value="GCD95223.1"/>
    <property type="molecule type" value="Genomic_DNA"/>
</dbReference>
<keyword evidence="2" id="KW-0456">Lyase</keyword>
<gene>
    <name evidence="3" type="ORF">EHYA_02893</name>
</gene>
<proteinExistence type="inferred from homology"/>
<reference evidence="3 4" key="1">
    <citation type="submission" date="2018-12" db="EMBL/GenBank/DDBJ databases">
        <title>Draft genome sequence of Embleya hyalina NBRC 13850T.</title>
        <authorList>
            <person name="Komaki H."/>
            <person name="Hosoyama A."/>
            <person name="Kimura A."/>
            <person name="Ichikawa N."/>
            <person name="Tamura T."/>
        </authorList>
    </citation>
    <scope>NUCLEOTIDE SEQUENCE [LARGE SCALE GENOMIC DNA]</scope>
    <source>
        <strain evidence="3 4">NBRC 13850</strain>
    </source>
</reference>
<dbReference type="InterPro" id="IPR029045">
    <property type="entry name" value="ClpP/crotonase-like_dom_sf"/>
</dbReference>
<dbReference type="Gene3D" id="1.10.12.10">
    <property type="entry name" value="Lyase 2-enoyl-coa Hydratase, Chain A, domain 2"/>
    <property type="match status" value="1"/>
</dbReference>
<dbReference type="SUPFAM" id="SSF52096">
    <property type="entry name" value="ClpP/crotonase"/>
    <property type="match status" value="1"/>
</dbReference>
<sequence length="275" mass="28555">MGTMDTGVDGLVVEAEGPIATLRIDRPHARGALTAAMWAALPGTLAALAADPEVSVLVLTGSGGVFSAGADIRELRGHYATAEAADAYHALNSAAERALAGFGKPTIAFVQGPCVGGGCQLAAACDLRFADTTARFGVTPAKLGIVYDAGSTARLARLVGVSTAKYLLFSAELIDAAHALRVGLVDGVFGPEEAEKSVYDFARTIASRSQLTVRAAKDLLAMDLSGVPGADPGVDGDPVEAWRERWERESRGSADVREGLAAFTERRAPRFAWNG</sequence>
<name>A0A401YKU0_9ACTN</name>
<evidence type="ECO:0000313" key="3">
    <source>
        <dbReference type="EMBL" id="GCD95223.1"/>
    </source>
</evidence>
<dbReference type="Pfam" id="PF00378">
    <property type="entry name" value="ECH_1"/>
    <property type="match status" value="1"/>
</dbReference>
<comment type="caution">
    <text evidence="3">The sequence shown here is derived from an EMBL/GenBank/DDBJ whole genome shotgun (WGS) entry which is preliminary data.</text>
</comment>
<accession>A0A401YKU0</accession>
<evidence type="ECO:0000256" key="1">
    <source>
        <dbReference type="ARBA" id="ARBA00005254"/>
    </source>
</evidence>
<dbReference type="InterPro" id="IPR001753">
    <property type="entry name" value="Enoyl-CoA_hydra/iso"/>
</dbReference>
<dbReference type="AlphaFoldDB" id="A0A401YKU0"/>
<evidence type="ECO:0000256" key="2">
    <source>
        <dbReference type="ARBA" id="ARBA00023239"/>
    </source>
</evidence>